<dbReference type="AlphaFoldDB" id="A0A9W9LC97"/>
<dbReference type="OrthoDB" id="4187177at2759"/>
<accession>A0A9W9LC97</accession>
<name>A0A9W9LC97_9EURO</name>
<evidence type="ECO:0000313" key="2">
    <source>
        <dbReference type="Proteomes" id="UP001149079"/>
    </source>
</evidence>
<dbReference type="Proteomes" id="UP001149079">
    <property type="component" value="Unassembled WGS sequence"/>
</dbReference>
<organism evidence="1 2">
    <name type="scientific">Penicillium bovifimosum</name>
    <dbReference type="NCBI Taxonomy" id="126998"/>
    <lineage>
        <taxon>Eukaryota</taxon>
        <taxon>Fungi</taxon>
        <taxon>Dikarya</taxon>
        <taxon>Ascomycota</taxon>
        <taxon>Pezizomycotina</taxon>
        <taxon>Eurotiomycetes</taxon>
        <taxon>Eurotiomycetidae</taxon>
        <taxon>Eurotiales</taxon>
        <taxon>Aspergillaceae</taxon>
        <taxon>Penicillium</taxon>
    </lineage>
</organism>
<gene>
    <name evidence="1" type="ORF">N7515_001197</name>
</gene>
<dbReference type="GeneID" id="81401111"/>
<dbReference type="RefSeq" id="XP_056527107.1">
    <property type="nucleotide sequence ID" value="XM_056661941.1"/>
</dbReference>
<comment type="caution">
    <text evidence="1">The sequence shown here is derived from an EMBL/GenBank/DDBJ whole genome shotgun (WGS) entry which is preliminary data.</text>
</comment>
<protein>
    <submittedName>
        <fullName evidence="1">Uncharacterized protein</fullName>
    </submittedName>
</protein>
<dbReference type="EMBL" id="JAPQKL010000001">
    <property type="protein sequence ID" value="KAJ5146633.1"/>
    <property type="molecule type" value="Genomic_DNA"/>
</dbReference>
<reference evidence="1" key="1">
    <citation type="submission" date="2022-11" db="EMBL/GenBank/DDBJ databases">
        <authorList>
            <person name="Petersen C."/>
        </authorList>
    </citation>
    <scope>NUCLEOTIDE SEQUENCE</scope>
    <source>
        <strain evidence="1">IBT 22155</strain>
    </source>
</reference>
<keyword evidence="2" id="KW-1185">Reference proteome</keyword>
<reference evidence="1" key="2">
    <citation type="journal article" date="2023" name="IMA Fungus">
        <title>Comparative genomic study of the Penicillium genus elucidates a diverse pangenome and 15 lateral gene transfer events.</title>
        <authorList>
            <person name="Petersen C."/>
            <person name="Sorensen T."/>
            <person name="Nielsen M.R."/>
            <person name="Sondergaard T.E."/>
            <person name="Sorensen J.L."/>
            <person name="Fitzpatrick D.A."/>
            <person name="Frisvad J.C."/>
            <person name="Nielsen K.L."/>
        </authorList>
    </citation>
    <scope>NUCLEOTIDE SEQUENCE</scope>
    <source>
        <strain evidence="1">IBT 22155</strain>
    </source>
</reference>
<evidence type="ECO:0000313" key="1">
    <source>
        <dbReference type="EMBL" id="KAJ5146633.1"/>
    </source>
</evidence>
<proteinExistence type="predicted"/>
<sequence>MKWRDSDPPAADINAAGMRAEYYRAQYIIHRPILYHALHYGQTGARVGPAGQAYVDVLLVKDFDLTSTFIPVMEVRLSEELLAGLSGFALRAVSFARRIESLEKHFDISIFSSASSWASRSPSIRFVTEYFPLFSPFRRAEDFQSFEKWATTPQFKTVVETWDKEACKYTITEPVETSGGVDDYAEYAFVVRERVDRNSEEVMPYIDIKSEGLRGILRVVLHDVKVISLMEDKPSVIETESYFQRQR</sequence>